<dbReference type="EMBL" id="DF977450">
    <property type="protein sequence ID" value="GAW25365.1"/>
    <property type="molecule type" value="Genomic_DNA"/>
</dbReference>
<dbReference type="InterPro" id="IPR001227">
    <property type="entry name" value="Ac_transferase_dom_sf"/>
</dbReference>
<dbReference type="InterPro" id="IPR014043">
    <property type="entry name" value="Acyl_transferase_dom"/>
</dbReference>
<keyword evidence="4 8" id="KW-0808">Transferase</keyword>
<dbReference type="InterPro" id="IPR013968">
    <property type="entry name" value="PKS_KR"/>
</dbReference>
<dbReference type="GO" id="GO:0044550">
    <property type="term" value="P:secondary metabolite biosynthetic process"/>
    <property type="evidence" value="ECO:0007669"/>
    <property type="project" value="UniProtKB-ARBA"/>
</dbReference>
<dbReference type="SMART" id="SM00826">
    <property type="entry name" value="PKS_DH"/>
    <property type="match status" value="1"/>
</dbReference>
<dbReference type="Pfam" id="PF00698">
    <property type="entry name" value="Acyl_transf_1"/>
    <property type="match status" value="1"/>
</dbReference>
<evidence type="ECO:0000256" key="3">
    <source>
        <dbReference type="ARBA" id="ARBA00022603"/>
    </source>
</evidence>
<dbReference type="Pfam" id="PF21089">
    <property type="entry name" value="PKS_DH_N"/>
    <property type="match status" value="1"/>
</dbReference>
<protein>
    <submittedName>
        <fullName evidence="8">Putative acyl transferase acyl hydrolase lysophospholipase</fullName>
    </submittedName>
</protein>
<sequence length="1798" mass="199352">MKASLALQHGTVPPNMLLDELNPRVQPFCSNLRIPLEAKDWPETSAGCPRRASVNSFGFGGTNAHAIIESFVGQPHNRSSPQDDDAKGECISLAPFNFSAASEPSLRSSLAAYASFLRENRGISLWDFAWTLNARRSRLPVRASFCASSAGELAEKLEEGFGGASERVTIASRIATDGHGTGRPRLLGVFTGQGAQWASMGRHLLESSKLVGSCFQSLQTALDRLAQHAPDWSLRDELLRDVAASRINDAAFSQPLCTAVQIALVQLLRATGVIFTAVVGHSSGEIAAAYAAGYLSAEDAIRIAYFRGLFLDRACAGGAMLAVGTTLEDASKLCNLRSMQGRICIAAINSPTSITLSGDSDAIQDAQEIFEDENKFTRLVKVDKAYHSHHMTPIADIYLQAIRDCGVQVQARQPGVNHPVWISSVKGEDVEGLNLDVLRGQYWRDNMRDPVVFSRAVQCALQTHGPFTAVLEVGPHPALRTPTSDTITATTGLSIPYVATLIRGQNDTEAFASALGNLWKNGMMIDLGALVQQPLKMLKNLPKYAWDHDRTFWHETRRARALRNHNGTSFPHPLLGTRCEDEAEGELRFRNHLNMRDIPWLADHRIQDQVLLPGTAYICACLEAVMIAFPIDREDVRLVEFRDIVIRKALVFPEGVEGAELVLCIKLVDEDEHRIRANFQFSSSSDAVKESTVLVENCSGEVIVIRRKRSDEVRRDALPPARQLAPGRTILNLQPSTFYDWARELGYGYEGCFRGLSEIRRRINTSAGRLLVPQQTMFVVHPVTLDLAIQGVLLAYSCPGDGRLRSLHMPTRVDLLRIDLAACQAASKVEHLSFFSSVAPSTDLVGHVDIHVAGRTLVQIQGLHATPVNPPTADNDTKHFFEMILEPEMPMGSPVIINSARLDTEHDRRTNAERVAYFYFRGLSEAFPPGARNDLQWHHVRLLEYVDSCIAKFANGTYLYTYPEWMADSEGDIDRILRRFSSVIDFKLMTAANDGLLRSIHDRGQTNMWEVLTRDNMLDDYYRHGLGMPEYLNAMTNIVAQLSHRFAHMDILEVGAGTGAATGAILNRLDGAFRSFTFTDISNGFFPGASTKFAKFESQMKFQLLDIEKSVTNQGFVEGSYDLVIASLVLHATSDLAQSLANLRTLLRAGGYLIMLELTETDVFRIGLLFGGFPGWWLGDRADGRHLSPCVSVKVWETLMQETGFSKIEAITPPDPELLAPLTILVCQAVDERIQFLRNPMMPGPQGLGLKCLTIIGGGELISAEFYTLIKRHYQVVRQLVSLADVATQELPAAGTVISLLDVMPDEVPVFQSLTEVDFSAIRKIFRLSKTILWVSRGCLHDRPYNNMFRGLARSAKLETSNLRVQTLDIDIGDPFEWQIVAQCLLKLEVIGVWEEENRLGGLLWQREPELFVRGGVVSIPRLRQSVMRNNRYNSARRFISHEVSVKENLGIQKGVVNLKGTQISTSPFGGETRLVYSLLKAVLIGTHGVFLSVGERIDTRQQVLVLSKSLESQICAPLDWSVPLSPGSDQRKALLLLQAQLLAQTIVRTIVPTRQLVVFNSDELLGDALFQLTSDKAIQLLLVTTRDVDFKRGWTRVHPYETLQTIQQMLPSRLFTFVDMAEREEDSELLRHCLPRGCKVIRRSELLMDDAELDFSPTAVRAVADHLQAAYLACTATIFDSVDLSPVPTFDLHALTMPDKINGVIKAPGPGVQGIVSWLASEKVRLQIQPASSQLSFRSDRTYWLVGLTGGLGPGLCEFMADRGAAYIALSSRHPRVDEGWIRLMASRGCVVRVFEK</sequence>
<feature type="region of interest" description="C-terminal hotdog fold" evidence="6">
    <location>
        <begin position="729"/>
        <end position="874"/>
    </location>
</feature>
<dbReference type="Gene3D" id="3.40.50.720">
    <property type="entry name" value="NAD(P)-binding Rossmann-like Domain"/>
    <property type="match status" value="1"/>
</dbReference>
<dbReference type="InterPro" id="IPR029063">
    <property type="entry name" value="SAM-dependent_MTases_sf"/>
</dbReference>
<dbReference type="InterPro" id="IPR049900">
    <property type="entry name" value="PKS_mFAS_DH"/>
</dbReference>
<dbReference type="Gene3D" id="3.40.50.150">
    <property type="entry name" value="Vaccinia Virus protein VP39"/>
    <property type="match status" value="1"/>
</dbReference>
<evidence type="ECO:0000259" key="7">
    <source>
        <dbReference type="PROSITE" id="PS52019"/>
    </source>
</evidence>
<dbReference type="InterPro" id="IPR020807">
    <property type="entry name" value="PKS_DH"/>
</dbReference>
<evidence type="ECO:0000313" key="9">
    <source>
        <dbReference type="Proteomes" id="UP000054516"/>
    </source>
</evidence>
<dbReference type="GO" id="GO:0008168">
    <property type="term" value="F:methyltransferase activity"/>
    <property type="evidence" value="ECO:0007669"/>
    <property type="project" value="UniProtKB-KW"/>
</dbReference>
<dbReference type="InterPro" id="IPR016036">
    <property type="entry name" value="Malonyl_transacylase_ACP-bd"/>
</dbReference>
<dbReference type="InterPro" id="IPR049552">
    <property type="entry name" value="PKS_DH_N"/>
</dbReference>
<dbReference type="Gene3D" id="3.40.47.10">
    <property type="match status" value="1"/>
</dbReference>
<evidence type="ECO:0000256" key="2">
    <source>
        <dbReference type="ARBA" id="ARBA00022553"/>
    </source>
</evidence>
<accession>A0A1S8A640</accession>
<organism evidence="8">
    <name type="scientific">Rosellinia necatrix</name>
    <name type="common">White root-rot fungus</name>
    <dbReference type="NCBI Taxonomy" id="77044"/>
    <lineage>
        <taxon>Eukaryota</taxon>
        <taxon>Fungi</taxon>
        <taxon>Dikarya</taxon>
        <taxon>Ascomycota</taxon>
        <taxon>Pezizomycotina</taxon>
        <taxon>Sordariomycetes</taxon>
        <taxon>Xylariomycetidae</taxon>
        <taxon>Xylariales</taxon>
        <taxon>Xylariaceae</taxon>
        <taxon>Rosellinia</taxon>
    </lineage>
</organism>
<feature type="active site" description="Proton acceptor; for dehydratase activity" evidence="6">
    <location>
        <position position="604"/>
    </location>
</feature>
<dbReference type="Proteomes" id="UP000054516">
    <property type="component" value="Unassembled WGS sequence"/>
</dbReference>
<dbReference type="PROSITE" id="PS52019">
    <property type="entry name" value="PKS_MFAS_DH"/>
    <property type="match status" value="1"/>
</dbReference>
<dbReference type="SMART" id="SM00827">
    <property type="entry name" value="PKS_AT"/>
    <property type="match status" value="1"/>
</dbReference>
<keyword evidence="2" id="KW-0597">Phosphoprotein</keyword>
<dbReference type="InterPro" id="IPR042104">
    <property type="entry name" value="PKS_dehydratase_sf"/>
</dbReference>
<name>A0A1S8A640_ROSNE</name>
<dbReference type="SUPFAM" id="SSF55048">
    <property type="entry name" value="Probable ACP-binding domain of malonyl-CoA ACP transacylase"/>
    <property type="match status" value="1"/>
</dbReference>
<evidence type="ECO:0000256" key="6">
    <source>
        <dbReference type="PROSITE-ProRule" id="PRU01363"/>
    </source>
</evidence>
<dbReference type="Gene3D" id="3.30.70.3290">
    <property type="match status" value="1"/>
</dbReference>
<evidence type="ECO:0000256" key="4">
    <source>
        <dbReference type="ARBA" id="ARBA00022679"/>
    </source>
</evidence>
<dbReference type="Pfam" id="PF08242">
    <property type="entry name" value="Methyltransf_12"/>
    <property type="match status" value="1"/>
</dbReference>
<dbReference type="OrthoDB" id="329835at2759"/>
<dbReference type="Pfam" id="PF14765">
    <property type="entry name" value="PS-DH"/>
    <property type="match status" value="1"/>
</dbReference>
<feature type="active site" description="Proton donor; for dehydratase activity" evidence="6">
    <location>
        <position position="786"/>
    </location>
</feature>
<dbReference type="PANTHER" id="PTHR43775">
    <property type="entry name" value="FATTY ACID SYNTHASE"/>
    <property type="match status" value="1"/>
</dbReference>
<dbReference type="Gene3D" id="3.10.129.110">
    <property type="entry name" value="Polyketide synthase dehydratase"/>
    <property type="match status" value="1"/>
</dbReference>
<keyword evidence="3" id="KW-0489">Methyltransferase</keyword>
<keyword evidence="9" id="KW-1185">Reference proteome</keyword>
<dbReference type="SUPFAM" id="SSF52151">
    <property type="entry name" value="FabD/lysophospholipase-like"/>
    <property type="match status" value="1"/>
</dbReference>
<feature type="region of interest" description="N-terminal hotdog fold" evidence="6">
    <location>
        <begin position="572"/>
        <end position="709"/>
    </location>
</feature>
<dbReference type="GO" id="GO:0004312">
    <property type="term" value="F:fatty acid synthase activity"/>
    <property type="evidence" value="ECO:0007669"/>
    <property type="project" value="TreeGrafter"/>
</dbReference>
<evidence type="ECO:0000313" key="8">
    <source>
        <dbReference type="EMBL" id="GAW25365.1"/>
    </source>
</evidence>
<dbReference type="Pfam" id="PF16197">
    <property type="entry name" value="KAsynt_C_assoc"/>
    <property type="match status" value="1"/>
</dbReference>
<dbReference type="InterPro" id="IPR013217">
    <property type="entry name" value="Methyltransf_12"/>
</dbReference>
<evidence type="ECO:0000256" key="5">
    <source>
        <dbReference type="ARBA" id="ARBA00023268"/>
    </source>
</evidence>
<dbReference type="InterPro" id="IPR016035">
    <property type="entry name" value="Acyl_Trfase/lysoPLipase"/>
</dbReference>
<keyword evidence="1" id="KW-0596">Phosphopantetheine</keyword>
<keyword evidence="8" id="KW-0378">Hydrolase</keyword>
<dbReference type="InterPro" id="IPR049551">
    <property type="entry name" value="PKS_DH_C"/>
</dbReference>
<dbReference type="GO" id="GO:0032259">
    <property type="term" value="P:methylation"/>
    <property type="evidence" value="ECO:0007669"/>
    <property type="project" value="UniProtKB-KW"/>
</dbReference>
<dbReference type="Pfam" id="PF08659">
    <property type="entry name" value="KR"/>
    <property type="match status" value="1"/>
</dbReference>
<dbReference type="Gene3D" id="3.40.366.10">
    <property type="entry name" value="Malonyl-Coenzyme A Acyl Carrier Protein, domain 2"/>
    <property type="match status" value="1"/>
</dbReference>
<dbReference type="GO" id="GO:0006633">
    <property type="term" value="P:fatty acid biosynthetic process"/>
    <property type="evidence" value="ECO:0007669"/>
    <property type="project" value="TreeGrafter"/>
</dbReference>
<dbReference type="PANTHER" id="PTHR43775:SF20">
    <property type="entry name" value="HYBRID PKS-NRPS SYNTHETASE APDA"/>
    <property type="match status" value="1"/>
</dbReference>
<dbReference type="InterPro" id="IPR050091">
    <property type="entry name" value="PKS_NRPS_Biosynth_Enz"/>
</dbReference>
<dbReference type="InterPro" id="IPR016039">
    <property type="entry name" value="Thiolase-like"/>
</dbReference>
<gene>
    <name evidence="8" type="ORF">SAMD00023353_0501650</name>
</gene>
<reference evidence="8" key="1">
    <citation type="submission" date="2016-03" db="EMBL/GenBank/DDBJ databases">
        <title>Draft genome sequence of Rosellinia necatrix.</title>
        <authorList>
            <person name="Kanematsu S."/>
        </authorList>
    </citation>
    <scope>NUCLEOTIDE SEQUENCE [LARGE SCALE GENOMIC DNA]</scope>
    <source>
        <strain evidence="8">W97</strain>
    </source>
</reference>
<dbReference type="SUPFAM" id="SSF53901">
    <property type="entry name" value="Thiolase-like"/>
    <property type="match status" value="1"/>
</dbReference>
<keyword evidence="5" id="KW-0511">Multifunctional enzyme</keyword>
<dbReference type="STRING" id="77044.A0A1S8A640"/>
<proteinExistence type="predicted"/>
<dbReference type="InterPro" id="IPR032821">
    <property type="entry name" value="PKS_assoc"/>
</dbReference>
<dbReference type="GO" id="GO:0016787">
    <property type="term" value="F:hydrolase activity"/>
    <property type="evidence" value="ECO:0007669"/>
    <property type="project" value="UniProtKB-KW"/>
</dbReference>
<dbReference type="SUPFAM" id="SSF53335">
    <property type="entry name" value="S-adenosyl-L-methionine-dependent methyltransferases"/>
    <property type="match status" value="1"/>
</dbReference>
<feature type="domain" description="PKS/mFAS DH" evidence="7">
    <location>
        <begin position="572"/>
        <end position="874"/>
    </location>
</feature>
<evidence type="ECO:0000256" key="1">
    <source>
        <dbReference type="ARBA" id="ARBA00022450"/>
    </source>
</evidence>